<comment type="caution">
    <text evidence="2">The sequence shown here is derived from an EMBL/GenBank/DDBJ whole genome shotgun (WGS) entry which is preliminary data.</text>
</comment>
<evidence type="ECO:0000313" key="3">
    <source>
        <dbReference type="Proteomes" id="UP001500979"/>
    </source>
</evidence>
<evidence type="ECO:0000256" key="1">
    <source>
        <dbReference type="SAM" id="SignalP"/>
    </source>
</evidence>
<evidence type="ECO:0000313" key="2">
    <source>
        <dbReference type="EMBL" id="GAA2785181.1"/>
    </source>
</evidence>
<accession>A0ABN3V9K5</accession>
<dbReference type="PROSITE" id="PS51318">
    <property type="entry name" value="TAT"/>
    <property type="match status" value="1"/>
</dbReference>
<feature type="signal peptide" evidence="1">
    <location>
        <begin position="1"/>
        <end position="33"/>
    </location>
</feature>
<protein>
    <recommendedName>
        <fullName evidence="4">Secreted protein</fullName>
    </recommendedName>
</protein>
<reference evidence="2 3" key="1">
    <citation type="journal article" date="2019" name="Int. J. Syst. Evol. Microbiol.">
        <title>The Global Catalogue of Microorganisms (GCM) 10K type strain sequencing project: providing services to taxonomists for standard genome sequencing and annotation.</title>
        <authorList>
            <consortium name="The Broad Institute Genomics Platform"/>
            <consortium name="The Broad Institute Genome Sequencing Center for Infectious Disease"/>
            <person name="Wu L."/>
            <person name="Ma J."/>
        </authorList>
    </citation>
    <scope>NUCLEOTIDE SEQUENCE [LARGE SCALE GENOMIC DNA]</scope>
    <source>
        <strain evidence="2 3">JCM 9383</strain>
    </source>
</reference>
<dbReference type="RefSeq" id="WP_344679162.1">
    <property type="nucleotide sequence ID" value="NZ_BAAAUX010000011.1"/>
</dbReference>
<proteinExistence type="predicted"/>
<gene>
    <name evidence="2" type="ORF">GCM10010470_19100</name>
</gene>
<organism evidence="2 3">
    <name type="scientific">Saccharopolyspora taberi</name>
    <dbReference type="NCBI Taxonomy" id="60895"/>
    <lineage>
        <taxon>Bacteria</taxon>
        <taxon>Bacillati</taxon>
        <taxon>Actinomycetota</taxon>
        <taxon>Actinomycetes</taxon>
        <taxon>Pseudonocardiales</taxon>
        <taxon>Pseudonocardiaceae</taxon>
        <taxon>Saccharopolyspora</taxon>
    </lineage>
</organism>
<feature type="chain" id="PRO_5045666725" description="Secreted protein" evidence="1">
    <location>
        <begin position="34"/>
        <end position="204"/>
    </location>
</feature>
<dbReference type="EMBL" id="BAAAUX010000011">
    <property type="protein sequence ID" value="GAA2785181.1"/>
    <property type="molecule type" value="Genomic_DNA"/>
</dbReference>
<sequence>MTRIQRKAVGGVAALGTAAALVGAVVTPGTAEAAIDLHYKVSGTAHVVKMNADIPIEGVVDVQLNGATGEFTSQFRQTSVPRVKFKAFGTFDSEVDVEFFESAPSHGKIQNGKVAFDLPLQIRLQNITAIGMPFGGGPDCVQKQPPSLVLNSTTPFVPAEGGELASAPYALSEWSDGCGQFTGLINMNSTGPDNTAQVKLTNIK</sequence>
<keyword evidence="1" id="KW-0732">Signal</keyword>
<evidence type="ECO:0008006" key="4">
    <source>
        <dbReference type="Google" id="ProtNLM"/>
    </source>
</evidence>
<dbReference type="Proteomes" id="UP001500979">
    <property type="component" value="Unassembled WGS sequence"/>
</dbReference>
<keyword evidence="3" id="KW-1185">Reference proteome</keyword>
<dbReference type="InterPro" id="IPR006311">
    <property type="entry name" value="TAT_signal"/>
</dbReference>
<name>A0ABN3V9K5_9PSEU</name>